<dbReference type="Pfam" id="PF12770">
    <property type="entry name" value="CHAT"/>
    <property type="match status" value="1"/>
</dbReference>
<gene>
    <name evidence="4" type="ORF">METUNv1_00046</name>
</gene>
<dbReference type="InterPro" id="IPR024983">
    <property type="entry name" value="CHAT_dom"/>
</dbReference>
<dbReference type="GO" id="GO:0008374">
    <property type="term" value="F:O-acyltransferase activity"/>
    <property type="evidence" value="ECO:0007669"/>
    <property type="project" value="InterPro"/>
</dbReference>
<dbReference type="Pfam" id="PF02450">
    <property type="entry name" value="LCAT"/>
    <property type="match status" value="1"/>
</dbReference>
<dbReference type="InterPro" id="IPR046880">
    <property type="entry name" value="TPR-S"/>
</dbReference>
<dbReference type="RefSeq" id="WP_008057628.1">
    <property type="nucleotide sequence ID" value="NZ_AFHG01000028.1"/>
</dbReference>
<evidence type="ECO:0008006" key="6">
    <source>
        <dbReference type="Google" id="ProtNLM"/>
    </source>
</evidence>
<dbReference type="SUPFAM" id="SSF53474">
    <property type="entry name" value="alpha/beta-Hydrolases"/>
    <property type="match status" value="2"/>
</dbReference>
<dbReference type="InterPro" id="IPR003386">
    <property type="entry name" value="LACT/PDAT_acylTrfase"/>
</dbReference>
<evidence type="ECO:0000256" key="1">
    <source>
        <dbReference type="SAM" id="MobiDB-lite"/>
    </source>
</evidence>
<dbReference type="eggNOG" id="COG0457">
    <property type="taxonomic scope" value="Bacteria"/>
</dbReference>
<feature type="domain" description="DUF7379" evidence="3">
    <location>
        <begin position="168"/>
        <end position="252"/>
    </location>
</feature>
<name>F5R7B6_METUF</name>
<dbReference type="eggNOG" id="COG1075">
    <property type="taxonomic scope" value="Bacteria"/>
</dbReference>
<keyword evidence="5" id="KW-1185">Reference proteome</keyword>
<dbReference type="Gene3D" id="3.40.50.1820">
    <property type="entry name" value="alpha/beta hydrolase"/>
    <property type="match status" value="2"/>
</dbReference>
<dbReference type="EMBL" id="AFHG01000028">
    <property type="protein sequence ID" value="EGK73419.1"/>
    <property type="molecule type" value="Genomic_DNA"/>
</dbReference>
<dbReference type="GO" id="GO:0006629">
    <property type="term" value="P:lipid metabolic process"/>
    <property type="evidence" value="ECO:0007669"/>
    <property type="project" value="InterPro"/>
</dbReference>
<accession>F5R7B6</accession>
<reference evidence="4 5" key="1">
    <citation type="journal article" date="2011" name="J. Bacteriol.">
        <title>Genome sequence of Methyloversatilis universalis FAM5T, a methylotrophic representative of the order Rhodocyclales.</title>
        <authorList>
            <person name="Kittichotirat W."/>
            <person name="Good N.M."/>
            <person name="Hall R."/>
            <person name="Bringel F."/>
            <person name="Lajus A."/>
            <person name="Medigue C."/>
            <person name="Smalley N.E."/>
            <person name="Beck D."/>
            <person name="Bumgarner R."/>
            <person name="Vuilleumier S."/>
            <person name="Kalyuzhnaya M.G."/>
        </authorList>
    </citation>
    <scope>NUCLEOTIDE SEQUENCE [LARGE SCALE GENOMIC DNA]</scope>
    <source>
        <strain evidence="5">ATCC BAA-1314 / JCM 13912 / FAM5</strain>
    </source>
</reference>
<dbReference type="Proteomes" id="UP000005019">
    <property type="component" value="Unassembled WGS sequence"/>
</dbReference>
<evidence type="ECO:0000259" key="2">
    <source>
        <dbReference type="Pfam" id="PF12770"/>
    </source>
</evidence>
<feature type="region of interest" description="Disordered" evidence="1">
    <location>
        <begin position="1"/>
        <end position="44"/>
    </location>
</feature>
<dbReference type="Pfam" id="PF24096">
    <property type="entry name" value="DUF7379"/>
    <property type="match status" value="1"/>
</dbReference>
<comment type="caution">
    <text evidence="4">The sequence shown here is derived from an EMBL/GenBank/DDBJ whole genome shotgun (WGS) entry which is preliminary data.</text>
</comment>
<dbReference type="Pfam" id="PF20308">
    <property type="entry name" value="TPR-S"/>
    <property type="match status" value="1"/>
</dbReference>
<dbReference type="PANTHER" id="PTHR37946">
    <property type="entry name" value="SLL1969 PROTEIN"/>
    <property type="match status" value="1"/>
</dbReference>
<evidence type="ECO:0000313" key="4">
    <source>
        <dbReference type="EMBL" id="EGK73419.1"/>
    </source>
</evidence>
<dbReference type="STRING" id="1000565.METUNv1_00046"/>
<organism evidence="4 5">
    <name type="scientific">Methyloversatilis universalis (strain ATCC BAA-1314 / DSM 25237 / JCM 13912 / CCUG 52030 / FAM5)</name>
    <dbReference type="NCBI Taxonomy" id="1000565"/>
    <lineage>
        <taxon>Bacteria</taxon>
        <taxon>Pseudomonadati</taxon>
        <taxon>Pseudomonadota</taxon>
        <taxon>Betaproteobacteria</taxon>
        <taxon>Nitrosomonadales</taxon>
        <taxon>Sterolibacteriaceae</taxon>
        <taxon>Methyloversatilis</taxon>
    </lineage>
</organism>
<protein>
    <recommendedName>
        <fullName evidence="6">CHAT domain-containing protein</fullName>
    </recommendedName>
</protein>
<proteinExistence type="predicted"/>
<evidence type="ECO:0000259" key="3">
    <source>
        <dbReference type="Pfam" id="PF24096"/>
    </source>
</evidence>
<dbReference type="InterPro" id="IPR055803">
    <property type="entry name" value="DUF7379"/>
</dbReference>
<dbReference type="OrthoDB" id="869379at2"/>
<evidence type="ECO:0000313" key="5">
    <source>
        <dbReference type="Proteomes" id="UP000005019"/>
    </source>
</evidence>
<dbReference type="PANTHER" id="PTHR37946:SF1">
    <property type="entry name" value="SLL1969 PROTEIN"/>
    <property type="match status" value="1"/>
</dbReference>
<sequence>MTPPLLRIRAASPATPAPSLPTSLTLSHARRLHPGSTRDAGAGEFEAPADDVVRIELDNGFVLWSRADDLLREHGRRTVARDGGAGWTVEALSAPAPGGERGLVGLGIRVLDFFGVDLKKQAAAALGRGFEEKCLGRAPGLYRCALDRFALAPLPARESLPASAGPLLVFLHGTGSSCEGSFGGLWAADNREGALLRSRLAARYGDRVFALEHRTLTESPIANALALVQRLQKGAELHLVSHSRGGLVGELLCLGECTNLDLVEGRLDALFAADRTLSEQIGLGPLDAAAEAARHAAYQADRALLATLLSELKTRQIRVRRFVRVACPARGTTLASGRLDRWLSVLNFLSGHGLFGDAVDFLLAVVKERTDPRTLPGAEAMMPGSALTRLLNHAELSTAADLSVIAGDVEGDSLWQKIKLLATDWFYGADHDLVVNTGSMTGGLNRPAGGARFMRDAGGQVNHFRYFVNAQSVRWLAAGLLRADSEDGGFQPIARAQHEAPRWRGAVARSQTAAEPRPFALVLPGTMGSELSVGGDPVWLDYFALFNGGLRRLDMGAAQVEPGGLVDQFYGPLVEFLARTHRVDVFAYDWRQSVRAAAVRLAERLEALVARAEAEHQPVHIVAHSMGGLVVRALMADGGRGAAVWARIARLPGSRFLMLGTPNFGSHEAVRWLTGHNPTQARLALLDFTQSTTDIIDLVSTYPGLLELLPFADSDPDFADAGLWTALRRQLGAAWRTADAATLKTARDTWDRLRAAAVDARLTCYVAGCQPATVIGYQVSGEDDPWPLGRSRIDFVATARGDGTVSWASGALPGVPVWYAEDTAHDFLCAQTRAFEGYLDLLMTGSTRRLPSAPPAGARAAGADGADFLLRPAPPADGIPQPGDLALFGFGGSPAPVEDAAEIRTVVTVRVRHCELSYARHPVMVGHYAGDTIVSAEASMDRRMDGALSRSQLLGRYPGAAGTHGVFIPREMHQHPQGAIVIGLGEVGELSPGLLQDGVRHALLDFALQVIEWPDDRFGPADGMRTLCVSTLLIGTGAGGMRVRDSVESILRGVNDARRALHDGALAARVDIAEVEFIELYEDIAIQAAAALREVVRGALASDFAWPEQVLGRGHGGRRRVSFDEDASWWHRLEISHDARRDELRFIALTDRARAEISLVGGQLQQVDAFVRQACRSCAADADTARTLFEMLLPHRMKQLAPERRSLVLLVDEVSGRYPWELLEDRWQGGQQPPAVASGMLRQLRTAQYRERPQGATRASALVIGDPAPLGRDFAALPEAAAEARAVAAVLSGGGCAVTELVQAEGRAIMAALHQDAWRILHLAGHGVHEYVLPAATPVEGGAQARTVSGMVIGDGWFLTPGDVEQMRYVPELVFINCCHLGATGGDGGASTDFNRLAANLAMQFIRMGVRAVVAAGWAVDDAAARCFAETLYGALLEGRGFGDAVRLAREATWSRHPRVNTWGAYQCYGDPDYRLDPTGPLHRDSAPPPFSTPSELVAELDNRTSALCIGNHDEPQAWLERCLQRLPAAVREDWLARADVAAAIGLYLGEAGLYAVAAPWLARARASDDGDCPLRVLELAASFSVRAADDAWALARAQNSRTAAPVDDIRRAIADLELLVPSARRSALTGSAYKRLAWMQQGADRLAALEAMALHYGRALEQAERAPGPTVDSYAFLNLWTARLLHARLTDQRLPADVAAAVRAGCVRAREVAAAHPNPDFWSTAVVGDSLLLDALLDGRLAAQEQTAVIAAYRAAFARGGSAREHASVLDHLDFLIDAGVLRAGMKKIRAALGA</sequence>
<feature type="domain" description="CHAT" evidence="2">
    <location>
        <begin position="1184"/>
        <end position="1471"/>
    </location>
</feature>
<dbReference type="InterPro" id="IPR029058">
    <property type="entry name" value="AB_hydrolase_fold"/>
</dbReference>
<dbReference type="eggNOG" id="COG4995">
    <property type="taxonomic scope" value="Bacteria"/>
</dbReference>